<dbReference type="PROSITE" id="PS00622">
    <property type="entry name" value="HTH_LUXR_1"/>
    <property type="match status" value="1"/>
</dbReference>
<organism evidence="8 9">
    <name type="scientific">Novosphingobium mathurense</name>
    <dbReference type="NCBI Taxonomy" id="428990"/>
    <lineage>
        <taxon>Bacteria</taxon>
        <taxon>Pseudomonadati</taxon>
        <taxon>Pseudomonadota</taxon>
        <taxon>Alphaproteobacteria</taxon>
        <taxon>Sphingomonadales</taxon>
        <taxon>Sphingomonadaceae</taxon>
        <taxon>Novosphingobium</taxon>
    </lineage>
</organism>
<dbReference type="GO" id="GO:0000160">
    <property type="term" value="P:phosphorelay signal transduction system"/>
    <property type="evidence" value="ECO:0007669"/>
    <property type="project" value="InterPro"/>
</dbReference>
<dbReference type="Pfam" id="PF00196">
    <property type="entry name" value="GerE"/>
    <property type="match status" value="1"/>
</dbReference>
<dbReference type="CDD" id="cd06170">
    <property type="entry name" value="LuxR_C_like"/>
    <property type="match status" value="1"/>
</dbReference>
<dbReference type="SMART" id="SM00448">
    <property type="entry name" value="REC"/>
    <property type="match status" value="1"/>
</dbReference>
<dbReference type="Proteomes" id="UP000190989">
    <property type="component" value="Unassembled WGS sequence"/>
</dbReference>
<dbReference type="SMART" id="SM00421">
    <property type="entry name" value="HTH_LUXR"/>
    <property type="match status" value="1"/>
</dbReference>
<evidence type="ECO:0000256" key="2">
    <source>
        <dbReference type="ARBA" id="ARBA00023015"/>
    </source>
</evidence>
<evidence type="ECO:0000256" key="5">
    <source>
        <dbReference type="PROSITE-ProRule" id="PRU00169"/>
    </source>
</evidence>
<dbReference type="PROSITE" id="PS50110">
    <property type="entry name" value="RESPONSE_REGULATORY"/>
    <property type="match status" value="1"/>
</dbReference>
<evidence type="ECO:0000256" key="3">
    <source>
        <dbReference type="ARBA" id="ARBA00023125"/>
    </source>
</evidence>
<keyword evidence="2" id="KW-0805">Transcription regulation</keyword>
<evidence type="ECO:0000313" key="9">
    <source>
        <dbReference type="Proteomes" id="UP000190989"/>
    </source>
</evidence>
<evidence type="ECO:0000313" key="8">
    <source>
        <dbReference type="EMBL" id="SLJ90056.1"/>
    </source>
</evidence>
<dbReference type="PROSITE" id="PS50043">
    <property type="entry name" value="HTH_LUXR_2"/>
    <property type="match status" value="1"/>
</dbReference>
<keyword evidence="9" id="KW-1185">Reference proteome</keyword>
<dbReference type="PANTHER" id="PTHR43214:SF41">
    <property type="entry name" value="NITRATE_NITRITE RESPONSE REGULATOR PROTEIN NARP"/>
    <property type="match status" value="1"/>
</dbReference>
<dbReference type="AlphaFoldDB" id="A0A1U6H2V8"/>
<evidence type="ECO:0000259" key="7">
    <source>
        <dbReference type="PROSITE" id="PS50110"/>
    </source>
</evidence>
<evidence type="ECO:0000256" key="1">
    <source>
        <dbReference type="ARBA" id="ARBA00022553"/>
    </source>
</evidence>
<dbReference type="EMBL" id="FVZE01000001">
    <property type="protein sequence ID" value="SLJ90056.1"/>
    <property type="molecule type" value="Genomic_DNA"/>
</dbReference>
<dbReference type="InterPro" id="IPR039420">
    <property type="entry name" value="WalR-like"/>
</dbReference>
<dbReference type="CDD" id="cd17535">
    <property type="entry name" value="REC_NarL-like"/>
    <property type="match status" value="1"/>
</dbReference>
<gene>
    <name evidence="8" type="ORF">SAMN06295987_1011128</name>
</gene>
<protein>
    <submittedName>
        <fullName evidence="8">Two component transcriptional regulator, LuxR family</fullName>
    </submittedName>
</protein>
<feature type="modified residue" description="4-aspartylphosphate" evidence="5">
    <location>
        <position position="59"/>
    </location>
</feature>
<dbReference type="InterPro" id="IPR001789">
    <property type="entry name" value="Sig_transdc_resp-reg_receiver"/>
</dbReference>
<dbReference type="InterPro" id="IPR016032">
    <property type="entry name" value="Sig_transdc_resp-reg_C-effctor"/>
</dbReference>
<dbReference type="InterPro" id="IPR011006">
    <property type="entry name" value="CheY-like_superfamily"/>
</dbReference>
<accession>A0A1U6H2V8</accession>
<dbReference type="InterPro" id="IPR058245">
    <property type="entry name" value="NreC/VraR/RcsB-like_REC"/>
</dbReference>
<keyword evidence="3" id="KW-0238">DNA-binding</keyword>
<name>A0A1U6H2V8_9SPHN</name>
<dbReference type="InterPro" id="IPR000792">
    <property type="entry name" value="Tscrpt_reg_LuxR_C"/>
</dbReference>
<feature type="domain" description="Response regulatory" evidence="7">
    <location>
        <begin position="8"/>
        <end position="125"/>
    </location>
</feature>
<reference evidence="9" key="1">
    <citation type="submission" date="2017-02" db="EMBL/GenBank/DDBJ databases">
        <authorList>
            <person name="Varghese N."/>
            <person name="Submissions S."/>
        </authorList>
    </citation>
    <scope>NUCLEOTIDE SEQUENCE [LARGE SCALE GENOMIC DNA]</scope>
    <source>
        <strain evidence="9">SM117</strain>
    </source>
</reference>
<dbReference type="Gene3D" id="3.40.50.2300">
    <property type="match status" value="1"/>
</dbReference>
<proteinExistence type="predicted"/>
<evidence type="ECO:0000259" key="6">
    <source>
        <dbReference type="PROSITE" id="PS50043"/>
    </source>
</evidence>
<dbReference type="SUPFAM" id="SSF52172">
    <property type="entry name" value="CheY-like"/>
    <property type="match status" value="1"/>
</dbReference>
<dbReference type="STRING" id="428990.SAMN06295987_1011128"/>
<dbReference type="SUPFAM" id="SSF46894">
    <property type="entry name" value="C-terminal effector domain of the bipartite response regulators"/>
    <property type="match status" value="1"/>
</dbReference>
<evidence type="ECO:0000256" key="4">
    <source>
        <dbReference type="ARBA" id="ARBA00023163"/>
    </source>
</evidence>
<dbReference type="PRINTS" id="PR00038">
    <property type="entry name" value="HTHLUXR"/>
</dbReference>
<feature type="domain" description="HTH luxR-type" evidence="6">
    <location>
        <begin position="148"/>
        <end position="213"/>
    </location>
</feature>
<dbReference type="Pfam" id="PF00072">
    <property type="entry name" value="Response_reg"/>
    <property type="match status" value="1"/>
</dbReference>
<dbReference type="RefSeq" id="WP_245828825.1">
    <property type="nucleotide sequence ID" value="NZ_FVZE01000001.1"/>
</dbReference>
<dbReference type="GO" id="GO:0006355">
    <property type="term" value="P:regulation of DNA-templated transcription"/>
    <property type="evidence" value="ECO:0007669"/>
    <property type="project" value="InterPro"/>
</dbReference>
<sequence length="216" mass="23344">MTDMAIGKILVADDHAITRRGLLSMVREIFGEVEVAEAGDSQAVVENVSQGDWGLILLDMMMPGGMDILEVLGRIRDVNAGVPILVITAEGEVSFAVRSIKAGANGLINKHLPPDELVRAIEMVAQGGTYLHADVAAAIARGIREDSEPLPHERLSERELEILKRLAMGRAVKEVAADLAISDKTVATYIARIRQKTGLANAVEMARYAMQHDLVN</sequence>
<dbReference type="PANTHER" id="PTHR43214">
    <property type="entry name" value="TWO-COMPONENT RESPONSE REGULATOR"/>
    <property type="match status" value="1"/>
</dbReference>
<dbReference type="GO" id="GO:0003677">
    <property type="term" value="F:DNA binding"/>
    <property type="evidence" value="ECO:0007669"/>
    <property type="project" value="UniProtKB-KW"/>
</dbReference>
<keyword evidence="4" id="KW-0804">Transcription</keyword>
<keyword evidence="1 5" id="KW-0597">Phosphoprotein</keyword>